<dbReference type="GO" id="GO:0016491">
    <property type="term" value="F:oxidoreductase activity"/>
    <property type="evidence" value="ECO:0007669"/>
    <property type="project" value="UniProtKB-KW"/>
</dbReference>
<dbReference type="PRINTS" id="PR00411">
    <property type="entry name" value="PNDRDTASEI"/>
</dbReference>
<evidence type="ECO:0000256" key="1">
    <source>
        <dbReference type="ARBA" id="ARBA00022485"/>
    </source>
</evidence>
<reference evidence="7" key="1">
    <citation type="submission" date="2016-10" db="EMBL/GenBank/DDBJ databases">
        <authorList>
            <person name="Varghese N."/>
            <person name="Submissions S."/>
        </authorList>
    </citation>
    <scope>NUCLEOTIDE SEQUENCE [LARGE SCALE GENOMIC DNA]</scope>
    <source>
        <strain evidence="7">DSM 28453</strain>
    </source>
</reference>
<gene>
    <name evidence="6" type="ORF">SAMN04488036_102226</name>
</gene>
<dbReference type="PANTHER" id="PTHR43498">
    <property type="entry name" value="FERREDOXIN:COB-COM HETERODISULFIDE REDUCTASE SUBUNIT A"/>
    <property type="match status" value="1"/>
</dbReference>
<dbReference type="PANTHER" id="PTHR43498:SF1">
    <property type="entry name" value="COB--COM HETERODISULFIDE REDUCTASE IRON-SULFUR SUBUNIT A"/>
    <property type="match status" value="1"/>
</dbReference>
<dbReference type="Pfam" id="PF12831">
    <property type="entry name" value="FAD_oxidored"/>
    <property type="match status" value="1"/>
</dbReference>
<keyword evidence="1" id="KW-0004">4Fe-4S</keyword>
<accession>A0A1I4CG26</accession>
<sequence>MTKSRVARKPALMKQILEPARQIDVIHETEVLVVGSGPGGLSAALAAARAGAQVTMVERYGCFGGNITVVGVEGMHWYRHEQTVESMGIPKEFEDAAKDEGAAVPESQSLSYEIDSEGFKLVADRMVEEAGIHPMLHRQFVAPIMEGDEIKGIITESKAGREAILGKVVIDATGDADVAHRAGAPTQMAQREDLMAASVMFHLAGVDKRAFVEGVKADPQTYADWGGGGEWNIETSGKEDEMFSPFLHKPFAQAIEAGMIPAALNTIAGTWGAMHDTGELTYMNLVHLAGIDGTDPDSLTQGEIEGRKQAMLAIDALRRFTPGCENARLRNFGMSLGIRDTRKVDTVYSMTELDVREQGRFEDSIGIFPEFIDGYGILILPTTGRYFEVPYRNLLPKGIKNLLISGRATAGHKVAHAATRNMACCAVIGQGAGVAAALAVRQARALDALNITEIQAELVKQGARVH</sequence>
<dbReference type="Gene3D" id="3.50.50.60">
    <property type="entry name" value="FAD/NAD(P)-binding domain"/>
    <property type="match status" value="1"/>
</dbReference>
<evidence type="ECO:0000313" key="6">
    <source>
        <dbReference type="EMBL" id="SFK79560.1"/>
    </source>
</evidence>
<dbReference type="Proteomes" id="UP000198851">
    <property type="component" value="Unassembled WGS sequence"/>
</dbReference>
<evidence type="ECO:0000256" key="5">
    <source>
        <dbReference type="ARBA" id="ARBA00023014"/>
    </source>
</evidence>
<keyword evidence="3" id="KW-0560">Oxidoreductase</keyword>
<dbReference type="InterPro" id="IPR039650">
    <property type="entry name" value="HdrA-like"/>
</dbReference>
<evidence type="ECO:0000256" key="4">
    <source>
        <dbReference type="ARBA" id="ARBA00023004"/>
    </source>
</evidence>
<evidence type="ECO:0000256" key="3">
    <source>
        <dbReference type="ARBA" id="ARBA00023002"/>
    </source>
</evidence>
<dbReference type="SUPFAM" id="SSF51905">
    <property type="entry name" value="FAD/NAD(P)-binding domain"/>
    <property type="match status" value="1"/>
</dbReference>
<evidence type="ECO:0000313" key="7">
    <source>
        <dbReference type="Proteomes" id="UP000198851"/>
    </source>
</evidence>
<keyword evidence="5" id="KW-0411">Iron-sulfur</keyword>
<dbReference type="GO" id="GO:0046872">
    <property type="term" value="F:metal ion binding"/>
    <property type="evidence" value="ECO:0007669"/>
    <property type="project" value="UniProtKB-KW"/>
</dbReference>
<keyword evidence="2" id="KW-0479">Metal-binding</keyword>
<dbReference type="STRING" id="1280847.SAMN04488036_102226"/>
<organism evidence="6 7">
    <name type="scientific">Shimia haliotis</name>
    <dbReference type="NCBI Taxonomy" id="1280847"/>
    <lineage>
        <taxon>Bacteria</taxon>
        <taxon>Pseudomonadati</taxon>
        <taxon>Pseudomonadota</taxon>
        <taxon>Alphaproteobacteria</taxon>
        <taxon>Rhodobacterales</taxon>
        <taxon>Roseobacteraceae</taxon>
    </lineage>
</organism>
<dbReference type="GO" id="GO:0051539">
    <property type="term" value="F:4 iron, 4 sulfur cluster binding"/>
    <property type="evidence" value="ECO:0007669"/>
    <property type="project" value="UniProtKB-KW"/>
</dbReference>
<dbReference type="InterPro" id="IPR036188">
    <property type="entry name" value="FAD/NAD-bd_sf"/>
</dbReference>
<keyword evidence="7" id="KW-1185">Reference proteome</keyword>
<dbReference type="EMBL" id="FOSZ01000002">
    <property type="protein sequence ID" value="SFK79560.1"/>
    <property type="molecule type" value="Genomic_DNA"/>
</dbReference>
<keyword evidence="4" id="KW-0408">Iron</keyword>
<evidence type="ECO:0000256" key="2">
    <source>
        <dbReference type="ARBA" id="ARBA00022723"/>
    </source>
</evidence>
<name>A0A1I4CG26_9RHOB</name>
<protein>
    <submittedName>
        <fullName evidence="6">FAD dependent oxidoreductase</fullName>
    </submittedName>
</protein>
<dbReference type="AlphaFoldDB" id="A0A1I4CG26"/>
<proteinExistence type="predicted"/>